<dbReference type="PANTHER" id="PTHR24353">
    <property type="entry name" value="CYCLIC NUCLEOTIDE-DEPENDENT PROTEIN KINASE"/>
    <property type="match status" value="1"/>
</dbReference>
<keyword evidence="3" id="KW-0547">Nucleotide-binding</keyword>
<evidence type="ECO:0000256" key="1">
    <source>
        <dbReference type="ARBA" id="ARBA00022527"/>
    </source>
</evidence>
<evidence type="ECO:0000313" key="8">
    <source>
        <dbReference type="EMBL" id="KAK9737620.1"/>
    </source>
</evidence>
<evidence type="ECO:0000313" key="9">
    <source>
        <dbReference type="Proteomes" id="UP001458880"/>
    </source>
</evidence>
<dbReference type="GO" id="GO:0004691">
    <property type="term" value="F:cAMP-dependent protein kinase activity"/>
    <property type="evidence" value="ECO:0007669"/>
    <property type="project" value="TreeGrafter"/>
</dbReference>
<dbReference type="GO" id="GO:0005952">
    <property type="term" value="C:cAMP-dependent protein kinase complex"/>
    <property type="evidence" value="ECO:0007669"/>
    <property type="project" value="TreeGrafter"/>
</dbReference>
<name>A0AAW1LV68_POPJA</name>
<feature type="domain" description="Protein kinase" evidence="6">
    <location>
        <begin position="61"/>
        <end position="315"/>
    </location>
</feature>
<proteinExistence type="predicted"/>
<keyword evidence="2" id="KW-0808">Transferase</keyword>
<dbReference type="PROSITE" id="PS00108">
    <property type="entry name" value="PROTEIN_KINASE_ST"/>
    <property type="match status" value="1"/>
</dbReference>
<keyword evidence="4 8" id="KW-0418">Kinase</keyword>
<dbReference type="SMART" id="SM00220">
    <property type="entry name" value="S_TKc"/>
    <property type="match status" value="1"/>
</dbReference>
<dbReference type="SUPFAM" id="SSF56112">
    <property type="entry name" value="Protein kinase-like (PK-like)"/>
    <property type="match status" value="1"/>
</dbReference>
<evidence type="ECO:0000256" key="3">
    <source>
        <dbReference type="ARBA" id="ARBA00022741"/>
    </source>
</evidence>
<accession>A0AAW1LV68</accession>
<sequence length="368" mass="43011">MASKSGQPTVIVAGDLRGKDAEIMQKTPCQVEYERRLDKMRYQFDKLWAKKPEPSGVMKGFEMCCLLGSGAFGKVVLVIHTQKRTFHAMKIQEKALLIKTKQVQHTLYEKRILQSINFPLVVNMEYCFKDTTYIYFVMPFVCGGDMFTHLRKARKFTEDLCKFYAAQVVLALEYLHYLHLVYRDLKPENILLGDDGYIKITDFGFCKYVRTRTWTLCGTPDYLAPEIILSKGYGQSVDWWSFGVLVFEMAAGHAPFYDHDQMVTYEKIVGLKYRYPPEFGIEIKDLIRNLLQVDLSRRYGILKRGVYDIKNHVFFKDIDWVNIFEKTVRPPFIPICTNYGETHNFSGCGELNFRVEVVDKYEKEFEDF</sequence>
<dbReference type="InterPro" id="IPR011009">
    <property type="entry name" value="Kinase-like_dom_sf"/>
</dbReference>
<dbReference type="GO" id="GO:0005829">
    <property type="term" value="C:cytosol"/>
    <property type="evidence" value="ECO:0007669"/>
    <property type="project" value="TreeGrafter"/>
</dbReference>
<dbReference type="Gene3D" id="3.30.200.20">
    <property type="entry name" value="Phosphorylase Kinase, domain 1"/>
    <property type="match status" value="1"/>
</dbReference>
<dbReference type="EMBL" id="JASPKY010000097">
    <property type="protein sequence ID" value="KAK9737620.1"/>
    <property type="molecule type" value="Genomic_DNA"/>
</dbReference>
<dbReference type="FunFam" id="1.10.510.10:FF:000005">
    <property type="entry name" value="cAMP-dependent protein kinase catalytic subunit alpha"/>
    <property type="match status" value="1"/>
</dbReference>
<keyword evidence="9" id="KW-1185">Reference proteome</keyword>
<organism evidence="8 9">
    <name type="scientific">Popillia japonica</name>
    <name type="common">Japanese beetle</name>
    <dbReference type="NCBI Taxonomy" id="7064"/>
    <lineage>
        <taxon>Eukaryota</taxon>
        <taxon>Metazoa</taxon>
        <taxon>Ecdysozoa</taxon>
        <taxon>Arthropoda</taxon>
        <taxon>Hexapoda</taxon>
        <taxon>Insecta</taxon>
        <taxon>Pterygota</taxon>
        <taxon>Neoptera</taxon>
        <taxon>Endopterygota</taxon>
        <taxon>Coleoptera</taxon>
        <taxon>Polyphaga</taxon>
        <taxon>Scarabaeiformia</taxon>
        <taxon>Scarabaeidae</taxon>
        <taxon>Rutelinae</taxon>
        <taxon>Popillia</taxon>
    </lineage>
</organism>
<evidence type="ECO:0000256" key="2">
    <source>
        <dbReference type="ARBA" id="ARBA00022679"/>
    </source>
</evidence>
<evidence type="ECO:0000256" key="5">
    <source>
        <dbReference type="ARBA" id="ARBA00022840"/>
    </source>
</evidence>
<dbReference type="InterPro" id="IPR000961">
    <property type="entry name" value="AGC-kinase_C"/>
</dbReference>
<dbReference type="GO" id="GO:0007476">
    <property type="term" value="P:imaginal disc-derived wing morphogenesis"/>
    <property type="evidence" value="ECO:0007669"/>
    <property type="project" value="UniProtKB-ARBA"/>
</dbReference>
<dbReference type="PROSITE" id="PS51285">
    <property type="entry name" value="AGC_KINASE_CTER"/>
    <property type="match status" value="1"/>
</dbReference>
<dbReference type="Proteomes" id="UP001458880">
    <property type="component" value="Unassembled WGS sequence"/>
</dbReference>
<protein>
    <submittedName>
        <fullName evidence="8">Protein kinase domain</fullName>
    </submittedName>
</protein>
<dbReference type="Gene3D" id="1.10.510.10">
    <property type="entry name" value="Transferase(Phosphotransferase) domain 1"/>
    <property type="match status" value="1"/>
</dbReference>
<dbReference type="GO" id="GO:0005524">
    <property type="term" value="F:ATP binding"/>
    <property type="evidence" value="ECO:0007669"/>
    <property type="project" value="UniProtKB-KW"/>
</dbReference>
<evidence type="ECO:0000259" key="7">
    <source>
        <dbReference type="PROSITE" id="PS51285"/>
    </source>
</evidence>
<evidence type="ECO:0000259" key="6">
    <source>
        <dbReference type="PROSITE" id="PS50011"/>
    </source>
</evidence>
<keyword evidence="5" id="KW-0067">ATP-binding</keyword>
<dbReference type="PANTHER" id="PTHR24353:SF152">
    <property type="entry name" value="UT01108P-RELATED"/>
    <property type="match status" value="1"/>
</dbReference>
<dbReference type="AlphaFoldDB" id="A0AAW1LV68"/>
<feature type="domain" description="AGC-kinase C-terminal" evidence="7">
    <location>
        <begin position="316"/>
        <end position="368"/>
    </location>
</feature>
<dbReference type="PROSITE" id="PS50011">
    <property type="entry name" value="PROTEIN_KINASE_DOM"/>
    <property type="match status" value="1"/>
</dbReference>
<dbReference type="Pfam" id="PF00069">
    <property type="entry name" value="Pkinase"/>
    <property type="match status" value="1"/>
</dbReference>
<keyword evidence="1" id="KW-0723">Serine/threonine-protein kinase</keyword>
<comment type="caution">
    <text evidence="8">The sequence shown here is derived from an EMBL/GenBank/DDBJ whole genome shotgun (WGS) entry which is preliminary data.</text>
</comment>
<dbReference type="InterPro" id="IPR008271">
    <property type="entry name" value="Ser/Thr_kinase_AS"/>
</dbReference>
<gene>
    <name evidence="8" type="ORF">QE152_g10530</name>
</gene>
<dbReference type="GO" id="GO:0005634">
    <property type="term" value="C:nucleus"/>
    <property type="evidence" value="ECO:0007669"/>
    <property type="project" value="TreeGrafter"/>
</dbReference>
<reference evidence="8 9" key="1">
    <citation type="journal article" date="2024" name="BMC Genomics">
        <title>De novo assembly and annotation of Popillia japonica's genome with initial clues to its potential as an invasive pest.</title>
        <authorList>
            <person name="Cucini C."/>
            <person name="Boschi S."/>
            <person name="Funari R."/>
            <person name="Cardaioli E."/>
            <person name="Iannotti N."/>
            <person name="Marturano G."/>
            <person name="Paoli F."/>
            <person name="Bruttini M."/>
            <person name="Carapelli A."/>
            <person name="Frati F."/>
            <person name="Nardi F."/>
        </authorList>
    </citation>
    <scope>NUCLEOTIDE SEQUENCE [LARGE SCALE GENOMIC DNA]</scope>
    <source>
        <strain evidence="8">DMR45628</strain>
    </source>
</reference>
<evidence type="ECO:0000256" key="4">
    <source>
        <dbReference type="ARBA" id="ARBA00022777"/>
    </source>
</evidence>
<dbReference type="InterPro" id="IPR000719">
    <property type="entry name" value="Prot_kinase_dom"/>
</dbReference>